<keyword evidence="2" id="KW-1185">Reference proteome</keyword>
<protein>
    <submittedName>
        <fullName evidence="1">Uncharacterized protein</fullName>
    </submittedName>
</protein>
<comment type="caution">
    <text evidence="1">The sequence shown here is derived from an EMBL/GenBank/DDBJ whole genome shotgun (WGS) entry which is preliminary data.</text>
</comment>
<evidence type="ECO:0000313" key="1">
    <source>
        <dbReference type="EMBL" id="PPK97163.1"/>
    </source>
</evidence>
<dbReference type="EMBL" id="PTJE01000001">
    <property type="protein sequence ID" value="PPK97163.1"/>
    <property type="molecule type" value="Genomic_DNA"/>
</dbReference>
<dbReference type="Proteomes" id="UP000239002">
    <property type="component" value="Unassembled WGS sequence"/>
</dbReference>
<name>A0A2S6ISC8_9FLAO</name>
<accession>A0A2S6ISC8</accession>
<evidence type="ECO:0000313" key="2">
    <source>
        <dbReference type="Proteomes" id="UP000239002"/>
    </source>
</evidence>
<proteinExistence type="predicted"/>
<gene>
    <name evidence="1" type="ORF">LY01_00991</name>
</gene>
<dbReference type="AlphaFoldDB" id="A0A2S6ISC8"/>
<organism evidence="1 2">
    <name type="scientific">Nonlabens xylanidelens</name>
    <dbReference type="NCBI Taxonomy" id="191564"/>
    <lineage>
        <taxon>Bacteria</taxon>
        <taxon>Pseudomonadati</taxon>
        <taxon>Bacteroidota</taxon>
        <taxon>Flavobacteriia</taxon>
        <taxon>Flavobacteriales</taxon>
        <taxon>Flavobacteriaceae</taxon>
        <taxon>Nonlabens</taxon>
    </lineage>
</organism>
<reference evidence="1 2" key="1">
    <citation type="submission" date="2018-02" db="EMBL/GenBank/DDBJ databases">
        <title>Genomic Encyclopedia of Archaeal and Bacterial Type Strains, Phase II (KMG-II): from individual species to whole genera.</title>
        <authorList>
            <person name="Goeker M."/>
        </authorList>
    </citation>
    <scope>NUCLEOTIDE SEQUENCE [LARGE SCALE GENOMIC DNA]</scope>
    <source>
        <strain evidence="1 2">DSM 16809</strain>
    </source>
</reference>
<sequence length="158" mass="18540">MIFALKIGGTILSVVLAIVFMLHKSFNNDKVFNDSIDEAVEQRKNMKVTWEEFYEFFLKRGFKRNEIQIIKEAIQEYSKVAGIMIVPQDDLYYDLKVDSTDEDDDKIMIRISKKLQLAPYSEGELIDNNISTVQNLFEYIRLKQRQLKASNETLFLNK</sequence>